<protein>
    <submittedName>
        <fullName evidence="2">Uncharacterized protein</fullName>
    </submittedName>
</protein>
<dbReference type="RefSeq" id="WP_048356088.1">
    <property type="nucleotide sequence ID" value="NZ_CP023481.1"/>
</dbReference>
<gene>
    <name evidence="2" type="ORF">AB447_204455</name>
    <name evidence="3" type="ORF">P8828_18910</name>
</gene>
<dbReference type="Proteomes" id="UP001341297">
    <property type="component" value="Unassembled WGS sequence"/>
</dbReference>
<name>A0A0J6DXX2_9BACI</name>
<dbReference type="EMBL" id="LECW02000034">
    <property type="protein sequence ID" value="KRT92170.1"/>
    <property type="molecule type" value="Genomic_DNA"/>
</dbReference>
<dbReference type="EMBL" id="JARRTL010000024">
    <property type="protein sequence ID" value="MEC0486852.1"/>
    <property type="molecule type" value="Genomic_DNA"/>
</dbReference>
<reference evidence="2 4" key="1">
    <citation type="journal article" date="2015" name="Int. J. Syst. Evol. Microbiol.">
        <title>Bacillus glycinifermentans sp. nov., isolated from fermented soybean paste.</title>
        <authorList>
            <person name="Kim S.J."/>
            <person name="Dunlap C.A."/>
            <person name="Kwon S.W."/>
            <person name="Rooney A.P."/>
        </authorList>
    </citation>
    <scope>NUCLEOTIDE SEQUENCE [LARGE SCALE GENOMIC DNA]</scope>
    <source>
        <strain evidence="2 4">GO-13</strain>
    </source>
</reference>
<accession>A0A0J6DW24</accession>
<organism evidence="2 4">
    <name type="scientific">Bacillus glycinifermentans</name>
    <dbReference type="NCBI Taxonomy" id="1664069"/>
    <lineage>
        <taxon>Bacteria</taxon>
        <taxon>Bacillati</taxon>
        <taxon>Bacillota</taxon>
        <taxon>Bacilli</taxon>
        <taxon>Bacillales</taxon>
        <taxon>Bacillaceae</taxon>
        <taxon>Bacillus</taxon>
    </lineage>
</organism>
<evidence type="ECO:0000313" key="3">
    <source>
        <dbReference type="EMBL" id="MEC0486852.1"/>
    </source>
</evidence>
<keyword evidence="1" id="KW-0812">Transmembrane</keyword>
<keyword evidence="5" id="KW-1185">Reference proteome</keyword>
<accession>A0A0J6DXX2</accession>
<evidence type="ECO:0000256" key="1">
    <source>
        <dbReference type="SAM" id="Phobius"/>
    </source>
</evidence>
<dbReference type="OrthoDB" id="3733746at2"/>
<comment type="caution">
    <text evidence="2">The sequence shown here is derived from an EMBL/GenBank/DDBJ whole genome shotgun (WGS) entry which is preliminary data.</text>
</comment>
<reference evidence="3 5" key="3">
    <citation type="submission" date="2023-03" db="EMBL/GenBank/DDBJ databases">
        <title>Agriculturally important microbes genome sequencing.</title>
        <authorList>
            <person name="Dunlap C."/>
        </authorList>
    </citation>
    <scope>NUCLEOTIDE SEQUENCE [LARGE SCALE GENOMIC DNA]</scope>
    <source>
        <strain evidence="3 5">CBP-3203</strain>
    </source>
</reference>
<dbReference type="Proteomes" id="UP000036168">
    <property type="component" value="Unassembled WGS sequence"/>
</dbReference>
<evidence type="ECO:0000313" key="5">
    <source>
        <dbReference type="Proteomes" id="UP001341297"/>
    </source>
</evidence>
<reference evidence="2" key="2">
    <citation type="submission" date="2015-10" db="EMBL/GenBank/DDBJ databases">
        <authorList>
            <person name="Gilbert D.G."/>
        </authorList>
    </citation>
    <scope>NUCLEOTIDE SEQUENCE</scope>
    <source>
        <strain evidence="2">GO-13</strain>
    </source>
</reference>
<proteinExistence type="predicted"/>
<dbReference type="STRING" id="1664069.BGLY_0964"/>
<evidence type="ECO:0000313" key="4">
    <source>
        <dbReference type="Proteomes" id="UP000036168"/>
    </source>
</evidence>
<keyword evidence="1" id="KW-1133">Transmembrane helix</keyword>
<keyword evidence="1" id="KW-0472">Membrane</keyword>
<feature type="transmembrane region" description="Helical" evidence="1">
    <location>
        <begin position="20"/>
        <end position="46"/>
    </location>
</feature>
<evidence type="ECO:0000313" key="2">
    <source>
        <dbReference type="EMBL" id="KRT92170.1"/>
    </source>
</evidence>
<dbReference type="AlphaFoldDB" id="A0A0J6DXX2"/>
<sequence length="70" mass="7445">MTYAAPQVDYSVSPAIEDQAWFLVFIAVLLALGATIVLGAAVWCVANGNGSFTGAVKWVNGLEVKIECRK</sequence>
<dbReference type="PATRIC" id="fig|1664069.3.peg.701"/>